<name>A0A482WGI7_LAOST</name>
<dbReference type="InParanoid" id="A0A482WGI7"/>
<proteinExistence type="predicted"/>
<feature type="region of interest" description="Disordered" evidence="1">
    <location>
        <begin position="1"/>
        <end position="21"/>
    </location>
</feature>
<feature type="region of interest" description="Disordered" evidence="1">
    <location>
        <begin position="664"/>
        <end position="690"/>
    </location>
</feature>
<dbReference type="SMR" id="A0A482WGI7"/>
<evidence type="ECO:0000256" key="1">
    <source>
        <dbReference type="SAM" id="MobiDB-lite"/>
    </source>
</evidence>
<reference evidence="2 3" key="1">
    <citation type="journal article" date="2017" name="Gigascience">
        <title>Genome sequence of the small brown planthopper, Laodelphax striatellus.</title>
        <authorList>
            <person name="Zhu J."/>
            <person name="Jiang F."/>
            <person name="Wang X."/>
            <person name="Yang P."/>
            <person name="Bao Y."/>
            <person name="Zhao W."/>
            <person name="Wang W."/>
            <person name="Lu H."/>
            <person name="Wang Q."/>
            <person name="Cui N."/>
            <person name="Li J."/>
            <person name="Chen X."/>
            <person name="Luo L."/>
            <person name="Yu J."/>
            <person name="Kang L."/>
            <person name="Cui F."/>
        </authorList>
    </citation>
    <scope>NUCLEOTIDE SEQUENCE [LARGE SCALE GENOMIC DNA]</scope>
    <source>
        <strain evidence="2">Lst14</strain>
    </source>
</reference>
<feature type="region of interest" description="Disordered" evidence="1">
    <location>
        <begin position="358"/>
        <end position="399"/>
    </location>
</feature>
<feature type="compositionally biased region" description="Low complexity" evidence="1">
    <location>
        <begin position="664"/>
        <end position="673"/>
    </location>
</feature>
<evidence type="ECO:0000313" key="2">
    <source>
        <dbReference type="EMBL" id="RZF32603.1"/>
    </source>
</evidence>
<evidence type="ECO:0000313" key="3">
    <source>
        <dbReference type="Proteomes" id="UP000291343"/>
    </source>
</evidence>
<gene>
    <name evidence="2" type="ORF">LSTR_LSTR011050</name>
</gene>
<feature type="compositionally biased region" description="Basic and acidic residues" evidence="1">
    <location>
        <begin position="612"/>
        <end position="622"/>
    </location>
</feature>
<sequence>MASQYFYQKQMGPRRTPPPKKTSLIEINAAVPDISMLSDCLSNVRIDTNGENYSEFNHRSENHFEDANRCVGQELQQQKSSPGNMQFDKDLFQSKKRFDLPTTRCSPPRTHVDLNPPGEYAHDDYNFESRVMRQESPAQHDSDFDRECIDSYQKWRAKNAALFATPENAAHNVPEQTVSQKILSNHHDARDDFKLKDHSQSPEKSTLDKYYEYFKRDKNPKQYDTGDFTKGVAIYSEKSVSHHKPHQIISSREGRVHYDPKFCFSDELEANRYHKNKPSSYRNQYQSEEFIHEKKYLHGEKIRKGYDLCCDSHRCKQERFRVDEDYVNESPLLRRRHFEDEEEARGMINGAIEEDFNRHKKDGCSKNSGSRKKLKKSPPMLKSRGRKRNCSCPECDDDDDENIEESHCDLVKYKTSKNSSQSCRKEVDESDSSVDCFPKRSCKNSRKRNALTFEDLCRFVKLQNEQILLIQKQVDRIGQKVDVIAQKVVKLELHNKSPVSTKSNERRKSVDNMDKCSCHCEKEKNKAQSFKLSVVKENSQIECLQAVDNHNGVSIGVMTSCVEIMQKSQIEQKSVRQKRNDCGDNCDDYSDNDQQKSRSKKTDKKKKKKHSKEPVRSPTETRKHQRQVSTVSDSFNLNEGELQVFREPTPSPEPSIHIDIEDFSSSSASSGASSDDESEPNANCNSWDTNTDSDDVKMGWTLYNNIVGQVNNILQNPPPASDNQKQMAVPSPEDVRKATLEQLRLLGVNLGEVDNTISKKVTFNQQLYPREVVPNEDNDPMVHLNALAKMYLQQEQFHEGTTRKELTDNIRNGNTNLSHATLCYLEKYKIKPGSANRENRFEALNHGPIVRDIPKPQPRRIRHHNNEHRHHHNHPQHQENHYPGSRILDITELKQQPKLL</sequence>
<feature type="region of interest" description="Disordered" evidence="1">
    <location>
        <begin position="570"/>
        <end position="639"/>
    </location>
</feature>
<keyword evidence="3" id="KW-1185">Reference proteome</keyword>
<feature type="compositionally biased region" description="Polar residues" evidence="1">
    <location>
        <begin position="627"/>
        <end position="637"/>
    </location>
</feature>
<protein>
    <submittedName>
        <fullName evidence="2">Uncharacterized protein</fullName>
    </submittedName>
</protein>
<feature type="compositionally biased region" description="Polar residues" evidence="1">
    <location>
        <begin position="680"/>
        <end position="690"/>
    </location>
</feature>
<feature type="region of interest" description="Disordered" evidence="1">
    <location>
        <begin position="99"/>
        <end position="119"/>
    </location>
</feature>
<comment type="caution">
    <text evidence="2">The sequence shown here is derived from an EMBL/GenBank/DDBJ whole genome shotgun (WGS) entry which is preliminary data.</text>
</comment>
<organism evidence="2 3">
    <name type="scientific">Laodelphax striatellus</name>
    <name type="common">Small brown planthopper</name>
    <name type="synonym">Delphax striatella</name>
    <dbReference type="NCBI Taxonomy" id="195883"/>
    <lineage>
        <taxon>Eukaryota</taxon>
        <taxon>Metazoa</taxon>
        <taxon>Ecdysozoa</taxon>
        <taxon>Arthropoda</taxon>
        <taxon>Hexapoda</taxon>
        <taxon>Insecta</taxon>
        <taxon>Pterygota</taxon>
        <taxon>Neoptera</taxon>
        <taxon>Paraneoptera</taxon>
        <taxon>Hemiptera</taxon>
        <taxon>Auchenorrhyncha</taxon>
        <taxon>Fulgoroidea</taxon>
        <taxon>Delphacidae</taxon>
        <taxon>Criomorphinae</taxon>
        <taxon>Laodelphax</taxon>
    </lineage>
</organism>
<dbReference type="OrthoDB" id="76173at2759"/>
<accession>A0A482WGI7</accession>
<dbReference type="EMBL" id="QKKF02036444">
    <property type="protein sequence ID" value="RZF32603.1"/>
    <property type="molecule type" value="Genomic_DNA"/>
</dbReference>
<dbReference type="Proteomes" id="UP000291343">
    <property type="component" value="Unassembled WGS sequence"/>
</dbReference>
<dbReference type="AlphaFoldDB" id="A0A482WGI7"/>
<feature type="compositionally biased region" description="Basic residues" evidence="1">
    <location>
        <begin position="597"/>
        <end position="611"/>
    </location>
</feature>
<dbReference type="STRING" id="195883.A0A482WGI7"/>